<dbReference type="PROSITE" id="PS50929">
    <property type="entry name" value="ABC_TM1F"/>
    <property type="match status" value="1"/>
</dbReference>
<keyword evidence="4 10" id="KW-0067">ATP-binding</keyword>
<dbReference type="Gene3D" id="1.20.1560.10">
    <property type="entry name" value="ABC transporter type 1, transmembrane domain"/>
    <property type="match status" value="1"/>
</dbReference>
<dbReference type="PROSITE" id="PS00211">
    <property type="entry name" value="ABC_TRANSPORTER_1"/>
    <property type="match status" value="1"/>
</dbReference>
<evidence type="ECO:0000256" key="6">
    <source>
        <dbReference type="ARBA" id="ARBA00023136"/>
    </source>
</evidence>
<dbReference type="InterPro" id="IPR027417">
    <property type="entry name" value="P-loop_NTPase"/>
</dbReference>
<feature type="transmembrane region" description="Helical" evidence="7">
    <location>
        <begin position="155"/>
        <end position="178"/>
    </location>
</feature>
<dbReference type="FunFam" id="3.40.50.300:FF:000218">
    <property type="entry name" value="Multidrug ABC transporter ATP-binding protein"/>
    <property type="match status" value="1"/>
</dbReference>
<evidence type="ECO:0000256" key="3">
    <source>
        <dbReference type="ARBA" id="ARBA00022741"/>
    </source>
</evidence>
<dbReference type="Gene3D" id="3.40.50.300">
    <property type="entry name" value="P-loop containing nucleotide triphosphate hydrolases"/>
    <property type="match status" value="1"/>
</dbReference>
<dbReference type="InterPro" id="IPR017871">
    <property type="entry name" value="ABC_transporter-like_CS"/>
</dbReference>
<evidence type="ECO:0000259" key="9">
    <source>
        <dbReference type="PROSITE" id="PS50929"/>
    </source>
</evidence>
<dbReference type="GO" id="GO:0034040">
    <property type="term" value="F:ATPase-coupled lipid transmembrane transporter activity"/>
    <property type="evidence" value="ECO:0007669"/>
    <property type="project" value="TreeGrafter"/>
</dbReference>
<keyword evidence="6 7" id="KW-0472">Membrane</keyword>
<feature type="transmembrane region" description="Helical" evidence="7">
    <location>
        <begin position="184"/>
        <end position="203"/>
    </location>
</feature>
<dbReference type="InterPro" id="IPR003439">
    <property type="entry name" value="ABC_transporter-like_ATP-bd"/>
</dbReference>
<evidence type="ECO:0000256" key="5">
    <source>
        <dbReference type="ARBA" id="ARBA00022989"/>
    </source>
</evidence>
<evidence type="ECO:0000256" key="2">
    <source>
        <dbReference type="ARBA" id="ARBA00022692"/>
    </source>
</evidence>
<dbReference type="Proteomes" id="UP000028681">
    <property type="component" value="Chromosome"/>
</dbReference>
<dbReference type="HOGENOM" id="CLU_000604_62_4_6"/>
<dbReference type="SUPFAM" id="SSF52540">
    <property type="entry name" value="P-loop containing nucleoside triphosphate hydrolases"/>
    <property type="match status" value="1"/>
</dbReference>
<feature type="domain" description="ABC transporter" evidence="8">
    <location>
        <begin position="361"/>
        <end position="600"/>
    </location>
</feature>
<dbReference type="InterPro" id="IPR039421">
    <property type="entry name" value="Type_1_exporter"/>
</dbReference>
<dbReference type="EMBL" id="CP006664">
    <property type="protein sequence ID" value="AIJ08819.1"/>
    <property type="molecule type" value="Genomic_DNA"/>
</dbReference>
<feature type="transmembrane region" description="Helical" evidence="7">
    <location>
        <begin position="39"/>
        <end position="61"/>
    </location>
</feature>
<evidence type="ECO:0000313" key="11">
    <source>
        <dbReference type="Proteomes" id="UP000028681"/>
    </source>
</evidence>
<dbReference type="KEGG" id="ete:ETEE_2378"/>
<evidence type="ECO:0000256" key="4">
    <source>
        <dbReference type="ARBA" id="ARBA00022840"/>
    </source>
</evidence>
<organism evidence="10 11">
    <name type="scientific">Edwardsiella anguillarum ET080813</name>
    <dbReference type="NCBI Taxonomy" id="667120"/>
    <lineage>
        <taxon>Bacteria</taxon>
        <taxon>Pseudomonadati</taxon>
        <taxon>Pseudomonadota</taxon>
        <taxon>Gammaproteobacteria</taxon>
        <taxon>Enterobacterales</taxon>
        <taxon>Hafniaceae</taxon>
        <taxon>Edwardsiella</taxon>
    </lineage>
</organism>
<protein>
    <submittedName>
        <fullName evidence="10">Putative hemolysin secretion ATP-binding protein</fullName>
    </submittedName>
</protein>
<evidence type="ECO:0000259" key="8">
    <source>
        <dbReference type="PROSITE" id="PS50893"/>
    </source>
</evidence>
<feature type="transmembrane region" description="Helical" evidence="7">
    <location>
        <begin position="295"/>
        <end position="313"/>
    </location>
</feature>
<dbReference type="GO" id="GO:0005886">
    <property type="term" value="C:plasma membrane"/>
    <property type="evidence" value="ECO:0007669"/>
    <property type="project" value="UniProtKB-SubCell"/>
</dbReference>
<feature type="transmembrane region" description="Helical" evidence="7">
    <location>
        <begin position="81"/>
        <end position="100"/>
    </location>
</feature>
<dbReference type="InterPro" id="IPR003593">
    <property type="entry name" value="AAA+_ATPase"/>
</dbReference>
<evidence type="ECO:0000256" key="7">
    <source>
        <dbReference type="SAM" id="Phobius"/>
    </source>
</evidence>
<proteinExistence type="predicted"/>
<evidence type="ECO:0000313" key="10">
    <source>
        <dbReference type="EMBL" id="AIJ08819.1"/>
    </source>
</evidence>
<feature type="transmembrane region" description="Helical" evidence="7">
    <location>
        <begin position="268"/>
        <end position="289"/>
    </location>
</feature>
<feature type="domain" description="ABC transmembrane type-1" evidence="9">
    <location>
        <begin position="41"/>
        <end position="320"/>
    </location>
</feature>
<dbReference type="InterPro" id="IPR011527">
    <property type="entry name" value="ABC1_TM_dom"/>
</dbReference>
<keyword evidence="2 7" id="KW-0812">Transmembrane</keyword>
<dbReference type="PANTHER" id="PTHR24221:SF203">
    <property type="entry name" value="ATP-BINDING_PERMEASE FUSION ABC TRANSPORTER-RELATED"/>
    <property type="match status" value="1"/>
</dbReference>
<accession>A0A076LT86</accession>
<dbReference type="PANTHER" id="PTHR24221">
    <property type="entry name" value="ATP-BINDING CASSETTE SUB-FAMILY B"/>
    <property type="match status" value="1"/>
</dbReference>
<evidence type="ECO:0000256" key="1">
    <source>
        <dbReference type="ARBA" id="ARBA00004651"/>
    </source>
</evidence>
<dbReference type="InterPro" id="IPR036640">
    <property type="entry name" value="ABC1_TM_sf"/>
</dbReference>
<dbReference type="SUPFAM" id="SSF90123">
    <property type="entry name" value="ABC transporter transmembrane region"/>
    <property type="match status" value="1"/>
</dbReference>
<dbReference type="FunFam" id="1.20.1560.10:FF:000070">
    <property type="entry name" value="Multidrug ABC transporter ATP-binding protein"/>
    <property type="match status" value="1"/>
</dbReference>
<dbReference type="GO" id="GO:0016887">
    <property type="term" value="F:ATP hydrolysis activity"/>
    <property type="evidence" value="ECO:0007669"/>
    <property type="project" value="InterPro"/>
</dbReference>
<dbReference type="GeneID" id="33939964"/>
<dbReference type="AlphaFoldDB" id="A0A076LT86"/>
<keyword evidence="3" id="KW-0547">Nucleotide-binding</keyword>
<dbReference type="GO" id="GO:0140359">
    <property type="term" value="F:ABC-type transporter activity"/>
    <property type="evidence" value="ECO:0007669"/>
    <property type="project" value="InterPro"/>
</dbReference>
<dbReference type="PROSITE" id="PS50893">
    <property type="entry name" value="ABC_TRANSPORTER_2"/>
    <property type="match status" value="1"/>
</dbReference>
<dbReference type="Pfam" id="PF00005">
    <property type="entry name" value="ABC_tran"/>
    <property type="match status" value="1"/>
</dbReference>
<comment type="subcellular location">
    <subcellularLocation>
        <location evidence="1">Cell membrane</location>
        <topology evidence="1">Multi-pass membrane protein</topology>
    </subcellularLocation>
</comment>
<dbReference type="SMART" id="SM00382">
    <property type="entry name" value="AAA"/>
    <property type="match status" value="1"/>
</dbReference>
<sequence>MFQWFERLTEPFPSQDPQKPPATLFGFCRHYTRGFERPLCAMALLSAAVAVCEVTLLRYLGELVDLLSRAERATFWADQRPSLIVMAILVLAVMPLLAWLHSNLLHQSILGNYPMAIRWQVHRYLLGQSIAFFQRDFAGRVAAKVMQSAQSVREVVMRMVDLLIYILVYLLSVLVMIASVDALLLLPLLLWLAAYTLIQIRLLPRLRRIASEQANAQSMMSGTIVDTYTHITTVKLFSHDQRESDYARHAMQRYLATVYRQMRTLTGLLFSVDVINYLLLFSLAALSIALWQQQAVSVGVIAVGISLVLRLQGMSKWIMWEVRALFESIGQVIDSIHTVANDIDVADKPGVVPLRLTHGEIRFNAVGFGYPGGRTLFDRLDLHIRPGEKVALVGRSGAGKSSLMHLLLRFYDLQSGSITLDAQNIAEVTQTSLRRQIGMITQDTALLHRSIRENLLYGNPQASEAEMIAACRRAEAHDFICQLADDTGQRGYDSQVGERGVKLSGGQRQRIAIARVLLKDAPILIMDEATSALDSEAEAAIQDNLAQMMAGKTVIAIAHRLSTIAAMDRLIVMDHGRIVAQGSHRELLRQNGIYAQLWAHQTGGFIGSD</sequence>
<dbReference type="RefSeq" id="WP_034163110.1">
    <property type="nucleotide sequence ID" value="NZ_CP006664.1"/>
</dbReference>
<dbReference type="GO" id="GO:0005524">
    <property type="term" value="F:ATP binding"/>
    <property type="evidence" value="ECO:0007669"/>
    <property type="project" value="UniProtKB-KW"/>
</dbReference>
<keyword evidence="5 7" id="KW-1133">Transmembrane helix</keyword>
<name>A0A076LT86_9GAMM</name>
<gene>
    <name evidence="10" type="ORF">ETEE_2378</name>
</gene>
<dbReference type="Pfam" id="PF00664">
    <property type="entry name" value="ABC_membrane"/>
    <property type="match status" value="1"/>
</dbReference>
<reference evidence="10 11" key="1">
    <citation type="journal article" date="2012" name="PLoS ONE">
        <title>Edwardsiella comparative phylogenomics reveal the new intra/inter-species taxonomic relationships, virulence evolution and niche adaptation mechanisms.</title>
        <authorList>
            <person name="Yang M."/>
            <person name="Lv Y."/>
            <person name="Xiao J."/>
            <person name="Wu H."/>
            <person name="Zheng H."/>
            <person name="Liu Q."/>
            <person name="Zhang Y."/>
            <person name="Wang Q."/>
        </authorList>
    </citation>
    <scope>NUCLEOTIDE SEQUENCE [LARGE SCALE GENOMIC DNA]</scope>
    <source>
        <strain evidence="11">080813</strain>
    </source>
</reference>